<protein>
    <submittedName>
        <fullName evidence="2">Glycosyltransferase</fullName>
    </submittedName>
</protein>
<sequence>MIDAVLALGIANEQTVWQVGVTNRTNLPGRVTESVSSSEFDQLVLESDVTLTHSGVGSIMRILDLGKSPVVIPRARRRNEHVDDHQEQIAALLRERKLGVVADADSLALDDLLTAQSVAVKTLSR</sequence>
<evidence type="ECO:0000313" key="2">
    <source>
        <dbReference type="EMBL" id="MCZ4551795.1"/>
    </source>
</evidence>
<keyword evidence="3" id="KW-1185">Reference proteome</keyword>
<dbReference type="SUPFAM" id="SSF53756">
    <property type="entry name" value="UDP-Glycosyltransferase/glycogen phosphorylase"/>
    <property type="match status" value="1"/>
</dbReference>
<gene>
    <name evidence="2" type="ORF">O4213_17530</name>
</gene>
<comment type="caution">
    <text evidence="2">The sequence shown here is derived from an EMBL/GenBank/DDBJ whole genome shotgun (WGS) entry which is preliminary data.</text>
</comment>
<evidence type="ECO:0000313" key="3">
    <source>
        <dbReference type="Proteomes" id="UP001067235"/>
    </source>
</evidence>
<reference evidence="2" key="1">
    <citation type="submission" date="2022-12" db="EMBL/GenBank/DDBJ databases">
        <authorList>
            <person name="Krivoruchko A.V."/>
            <person name="Elkin A."/>
        </authorList>
    </citation>
    <scope>NUCLEOTIDE SEQUENCE</scope>
    <source>
        <strain evidence="2">IEGM 1388</strain>
    </source>
</reference>
<dbReference type="InterPro" id="IPR007235">
    <property type="entry name" value="Glyco_trans_28_C"/>
</dbReference>
<proteinExistence type="predicted"/>
<evidence type="ECO:0000259" key="1">
    <source>
        <dbReference type="Pfam" id="PF04101"/>
    </source>
</evidence>
<accession>A0ABT4MXQ2</accession>
<organism evidence="2 3">
    <name type="scientific">Gordonia rubripertincta</name>
    <name type="common">Rhodococcus corallinus</name>
    <dbReference type="NCBI Taxonomy" id="36822"/>
    <lineage>
        <taxon>Bacteria</taxon>
        <taxon>Bacillati</taxon>
        <taxon>Actinomycetota</taxon>
        <taxon>Actinomycetes</taxon>
        <taxon>Mycobacteriales</taxon>
        <taxon>Gordoniaceae</taxon>
        <taxon>Gordonia</taxon>
    </lineage>
</organism>
<dbReference type="EMBL" id="JAPWIE010000005">
    <property type="protein sequence ID" value="MCZ4551795.1"/>
    <property type="molecule type" value="Genomic_DNA"/>
</dbReference>
<dbReference type="Pfam" id="PF04101">
    <property type="entry name" value="Glyco_tran_28_C"/>
    <property type="match status" value="1"/>
</dbReference>
<dbReference type="Gene3D" id="3.40.50.2000">
    <property type="entry name" value="Glycogen Phosphorylase B"/>
    <property type="match status" value="1"/>
</dbReference>
<dbReference type="Proteomes" id="UP001067235">
    <property type="component" value="Unassembled WGS sequence"/>
</dbReference>
<name>A0ABT4MXQ2_GORRU</name>
<feature type="domain" description="Glycosyl transferase family 28 C-terminal" evidence="1">
    <location>
        <begin position="36"/>
        <end position="95"/>
    </location>
</feature>